<dbReference type="EMBL" id="JSZA02000180">
    <property type="protein sequence ID" value="KHD04968.1"/>
    <property type="molecule type" value="Genomic_DNA"/>
</dbReference>
<sequence length="63" mass="7129">MSKTCLNISLDQDLMDFVQGDNIETLCSDPDFYKALVDVQTKLRDGTGQWHTFEDVFGNGNKI</sequence>
<protein>
    <submittedName>
        <fullName evidence="1">Uncharacterized protein</fullName>
    </submittedName>
</protein>
<dbReference type="AlphaFoldDB" id="A0A0A6P2J4"/>
<accession>A0A0A6P2J4</accession>
<evidence type="ECO:0000313" key="2">
    <source>
        <dbReference type="Proteomes" id="UP000030428"/>
    </source>
</evidence>
<name>A0A0A6P2J4_9GAMM</name>
<organism evidence="1 2">
    <name type="scientific">Candidatus Thiomargarita nelsonii</name>
    <dbReference type="NCBI Taxonomy" id="1003181"/>
    <lineage>
        <taxon>Bacteria</taxon>
        <taxon>Pseudomonadati</taxon>
        <taxon>Pseudomonadota</taxon>
        <taxon>Gammaproteobacteria</taxon>
        <taxon>Thiotrichales</taxon>
        <taxon>Thiotrichaceae</taxon>
        <taxon>Thiomargarita</taxon>
    </lineage>
</organism>
<evidence type="ECO:0000313" key="1">
    <source>
        <dbReference type="EMBL" id="KHD04968.1"/>
    </source>
</evidence>
<gene>
    <name evidence="1" type="ORF">PN36_28210</name>
</gene>
<comment type="caution">
    <text evidence="1">The sequence shown here is derived from an EMBL/GenBank/DDBJ whole genome shotgun (WGS) entry which is preliminary data.</text>
</comment>
<dbReference type="Proteomes" id="UP000030428">
    <property type="component" value="Unassembled WGS sequence"/>
</dbReference>
<keyword evidence="2" id="KW-1185">Reference proteome</keyword>
<proteinExistence type="predicted"/>
<reference evidence="1 2" key="1">
    <citation type="journal article" date="2016" name="Front. Microbiol.">
        <title>Single-Cell (Meta-)Genomics of a Dimorphic Candidatus Thiomargarita nelsonii Reveals Genomic Plasticity.</title>
        <authorList>
            <person name="Flood B.E."/>
            <person name="Fliss P."/>
            <person name="Jones D.S."/>
            <person name="Dick G.J."/>
            <person name="Jain S."/>
            <person name="Kaster A.K."/>
            <person name="Winkel M."/>
            <person name="Mussmann M."/>
            <person name="Bailey J."/>
        </authorList>
    </citation>
    <scope>NUCLEOTIDE SEQUENCE [LARGE SCALE GENOMIC DNA]</scope>
    <source>
        <strain evidence="1">Hydrate Ridge</strain>
    </source>
</reference>